<sequence length="790" mass="88646">MTKLISTFPAAKKLDIVDTHSDEMACPFRAFESQCTKPDISLSFPGELVSRRDWRTISMVVAAKSDETQDPFTKDDNEEEHVATVVQLANNARNLLIAHGFLSAFVVGVYGRTLRLARFDHAFAIVSAPISLVDDGAHLLKKFLWHFVHPLVGHRVVGSDPTLMPFSTEDRKWVKGQLARLKPRNWEAHVGELEKGRRVEVYDQRTGKSVPYLLYHLVDVNGQLFSRATMVWRAIEDTRIWQDGQLVPDPNCSRQVKPRILKEAWRQLVRTAETEFYDRLESRIPHDEMFGLARMECGGDIGALEARWWKRTLNGTLPDATDSVDSGLQLTGSSPPFCSIGQRSVSANHFVAPTSNHVPPFAFPLPYPQQQTYSQRLHGPKCFHSERSHMRIVIKDVGHPLTEFIASREMVAALRDAIEGHQTAWENARILHRDVHIGNILIADDQSEGSHRGFLHDFDCSSMEPFGSHTQSSTSSVVVDDEAVSAQDVAKFKERTGTRNFIALELLNPLKPILHQPYHDLESFYWVLLWVVLRHTNCRHQDALLEGQPLFEILFRTNGDALARSLKVAWLYSMDSLVVMDNIPLTTLITKLTHLIVKCRTFLWDPPAKHRYTHVDVLAIFDEALAMDGWPETDWKPCTLPPGQDYISLGPNLADIRPGCAIQVQSRDVRSKTAAHNSQTDTIPTSGAIPSDNFSGSLTQPWSGTKRRSEDDAPVPSGATQSRKRSKTTKMGPPPDPTAAPAGLSRATRSRGEGRRSGTRAVPALTRQPTRWSSRIQAQKEKNASRSHLA</sequence>
<gene>
    <name evidence="3" type="ORF">BN946_scf184701.g3</name>
</gene>
<protein>
    <recommendedName>
        <fullName evidence="2">Fungal-type protein kinase domain-containing protein</fullName>
    </recommendedName>
</protein>
<dbReference type="Gene3D" id="1.10.510.10">
    <property type="entry name" value="Transferase(Phosphotransferase) domain 1"/>
    <property type="match status" value="1"/>
</dbReference>
<dbReference type="HOGENOM" id="CLU_010865_0_0_1"/>
<feature type="domain" description="Fungal-type protein kinase" evidence="2">
    <location>
        <begin position="74"/>
        <end position="532"/>
    </location>
</feature>
<dbReference type="OrthoDB" id="2797568at2759"/>
<dbReference type="SUPFAM" id="SSF56112">
    <property type="entry name" value="Protein kinase-like (PK-like)"/>
    <property type="match status" value="1"/>
</dbReference>
<evidence type="ECO:0000313" key="3">
    <source>
        <dbReference type="EMBL" id="CDO78205.1"/>
    </source>
</evidence>
<feature type="compositionally biased region" description="Polar residues" evidence="1">
    <location>
        <begin position="767"/>
        <end position="777"/>
    </location>
</feature>
<dbReference type="Proteomes" id="UP000029665">
    <property type="component" value="Unassembled WGS sequence"/>
</dbReference>
<dbReference type="Pfam" id="PF17667">
    <property type="entry name" value="Pkinase_fungal"/>
    <property type="match status" value="1"/>
</dbReference>
<feature type="compositionally biased region" description="Polar residues" evidence="1">
    <location>
        <begin position="692"/>
        <end position="703"/>
    </location>
</feature>
<feature type="region of interest" description="Disordered" evidence="1">
    <location>
        <begin position="667"/>
        <end position="790"/>
    </location>
</feature>
<dbReference type="EMBL" id="CCBP010000732">
    <property type="protein sequence ID" value="CDO78205.1"/>
    <property type="molecule type" value="Genomic_DNA"/>
</dbReference>
<dbReference type="AlphaFoldDB" id="A0A060SUY9"/>
<organism evidence="3 4">
    <name type="scientific">Pycnoporus cinnabarinus</name>
    <name type="common">Cinnabar-red polypore</name>
    <name type="synonym">Trametes cinnabarina</name>
    <dbReference type="NCBI Taxonomy" id="5643"/>
    <lineage>
        <taxon>Eukaryota</taxon>
        <taxon>Fungi</taxon>
        <taxon>Dikarya</taxon>
        <taxon>Basidiomycota</taxon>
        <taxon>Agaricomycotina</taxon>
        <taxon>Agaricomycetes</taxon>
        <taxon>Polyporales</taxon>
        <taxon>Polyporaceae</taxon>
        <taxon>Trametes</taxon>
    </lineage>
</organism>
<evidence type="ECO:0000256" key="1">
    <source>
        <dbReference type="SAM" id="MobiDB-lite"/>
    </source>
</evidence>
<dbReference type="OMA" id="VLRHTNC"/>
<proteinExistence type="predicted"/>
<dbReference type="PANTHER" id="PTHR38248:SF2">
    <property type="entry name" value="FUNK1 11"/>
    <property type="match status" value="1"/>
</dbReference>
<dbReference type="PANTHER" id="PTHR38248">
    <property type="entry name" value="FUNK1 6"/>
    <property type="match status" value="1"/>
</dbReference>
<feature type="compositionally biased region" description="Polar residues" evidence="1">
    <location>
        <begin position="674"/>
        <end position="685"/>
    </location>
</feature>
<name>A0A060SUY9_PYCCI</name>
<evidence type="ECO:0000313" key="4">
    <source>
        <dbReference type="Proteomes" id="UP000029665"/>
    </source>
</evidence>
<comment type="caution">
    <text evidence="3">The sequence shown here is derived from an EMBL/GenBank/DDBJ whole genome shotgun (WGS) entry which is preliminary data.</text>
</comment>
<accession>A0A060SUY9</accession>
<dbReference type="InterPro" id="IPR011009">
    <property type="entry name" value="Kinase-like_dom_sf"/>
</dbReference>
<dbReference type="InterPro" id="IPR040976">
    <property type="entry name" value="Pkinase_fungal"/>
</dbReference>
<evidence type="ECO:0000259" key="2">
    <source>
        <dbReference type="Pfam" id="PF17667"/>
    </source>
</evidence>
<keyword evidence="4" id="KW-1185">Reference proteome</keyword>
<reference evidence="3" key="1">
    <citation type="submission" date="2014-01" db="EMBL/GenBank/DDBJ databases">
        <title>The genome of the white-rot fungus Pycnoporus cinnabarinus: a basidiomycete model with a versatile arsenal for lignocellulosic biomass breakdown.</title>
        <authorList>
            <person name="Levasseur A."/>
            <person name="Lomascolo A."/>
            <person name="Ruiz-Duenas F.J."/>
            <person name="Uzan E."/>
            <person name="Piumi F."/>
            <person name="Kues U."/>
            <person name="Ram A.F.J."/>
            <person name="Murat C."/>
            <person name="Haon M."/>
            <person name="Benoit I."/>
            <person name="Arfi Y."/>
            <person name="Chevret D."/>
            <person name="Drula E."/>
            <person name="Kwon M.J."/>
            <person name="Gouret P."/>
            <person name="Lesage-Meessen L."/>
            <person name="Lombard V."/>
            <person name="Mariette J."/>
            <person name="Noirot C."/>
            <person name="Park J."/>
            <person name="Patyshakuliyeva A."/>
            <person name="Wieneger R.A.B."/>
            <person name="Wosten H.A.B."/>
            <person name="Martin F."/>
            <person name="Coutinho P.M."/>
            <person name="de Vries R."/>
            <person name="Martinez A.T."/>
            <person name="Klopp C."/>
            <person name="Pontarotti P."/>
            <person name="Henrissat B."/>
            <person name="Record E."/>
        </authorList>
    </citation>
    <scope>NUCLEOTIDE SEQUENCE [LARGE SCALE GENOMIC DNA]</scope>
    <source>
        <strain evidence="3">BRFM137</strain>
    </source>
</reference>